<feature type="region of interest" description="Disordered" evidence="1">
    <location>
        <begin position="39"/>
        <end position="82"/>
    </location>
</feature>
<reference evidence="2" key="1">
    <citation type="submission" date="2017-09" db="EMBL/GenBank/DDBJ databases">
        <title>Contemporary evolution of a Lepidopteran species, Heliothis virescens, in response to modern agricultural practices.</title>
        <authorList>
            <person name="Fritz M.L."/>
            <person name="Deyonke A.M."/>
            <person name="Papanicolaou A."/>
            <person name="Micinski S."/>
            <person name="Westbrook J."/>
            <person name="Gould F."/>
        </authorList>
    </citation>
    <scope>NUCLEOTIDE SEQUENCE [LARGE SCALE GENOMIC DNA]</scope>
    <source>
        <strain evidence="2">HvINT-</strain>
        <tissue evidence="2">Whole body</tissue>
    </source>
</reference>
<name>A0A2A4IW59_HELVI</name>
<sequence>MERNKPPDPDPPDAAFTPLSPNFPLSHFADVACSIAENHISSLPESQPSSNQNARKRPGDDANTPSHVPPKQQRNQIGRSRYSATDKAPFIVHVSRLEPHPNASTTLHPVTFGMFLVKNNIANIVRDGVKKVGRNRVSVEFSSPQDANSFIINGTLSKNSYVAAIPTFNITRMGVVTGVPSDLSDEEAKSYLEVPSGCGQILKVRRISRKVFRDGIHEFKPTETCVLTFDGQVLPSRVFCCYTSLPVSQYVYPTIQCRKCCRFGHIESVCRSKPRCSKCGHDHPGDGCSISESEAFCVLCSGNHFANSKSCPELGRQKAIKTIMAEKSLSYAEVSKTVPSVSRSYANAAKSTTSSQSYRKTVFLKPKTHAPLSPSYDKAAHQRIINSPLPSQPDGCALNNPFADSNNISSLIEILIKVLSTFTSNNSQIPSNVAHQLVTLLLSIKNGSTPNSIPAVECEERVS</sequence>
<protein>
    <recommendedName>
        <fullName evidence="3">CCHC-type domain-containing protein</fullName>
    </recommendedName>
</protein>
<feature type="compositionally biased region" description="Polar residues" evidence="1">
    <location>
        <begin position="39"/>
        <end position="53"/>
    </location>
</feature>
<evidence type="ECO:0000313" key="2">
    <source>
        <dbReference type="EMBL" id="PCG64207.1"/>
    </source>
</evidence>
<evidence type="ECO:0008006" key="3">
    <source>
        <dbReference type="Google" id="ProtNLM"/>
    </source>
</evidence>
<gene>
    <name evidence="2" type="ORF">B5V51_11043</name>
</gene>
<evidence type="ECO:0000256" key="1">
    <source>
        <dbReference type="SAM" id="MobiDB-lite"/>
    </source>
</evidence>
<proteinExistence type="predicted"/>
<dbReference type="AlphaFoldDB" id="A0A2A4IW59"/>
<accession>A0A2A4IW59</accession>
<comment type="caution">
    <text evidence="2">The sequence shown here is derived from an EMBL/GenBank/DDBJ whole genome shotgun (WGS) entry which is preliminary data.</text>
</comment>
<feature type="region of interest" description="Disordered" evidence="1">
    <location>
        <begin position="1"/>
        <end position="21"/>
    </location>
</feature>
<organism evidence="2">
    <name type="scientific">Heliothis virescens</name>
    <name type="common">Tobacco budworm moth</name>
    <dbReference type="NCBI Taxonomy" id="7102"/>
    <lineage>
        <taxon>Eukaryota</taxon>
        <taxon>Metazoa</taxon>
        <taxon>Ecdysozoa</taxon>
        <taxon>Arthropoda</taxon>
        <taxon>Hexapoda</taxon>
        <taxon>Insecta</taxon>
        <taxon>Pterygota</taxon>
        <taxon>Neoptera</taxon>
        <taxon>Endopterygota</taxon>
        <taxon>Lepidoptera</taxon>
        <taxon>Glossata</taxon>
        <taxon>Ditrysia</taxon>
        <taxon>Noctuoidea</taxon>
        <taxon>Noctuidae</taxon>
        <taxon>Heliothinae</taxon>
        <taxon>Heliothis</taxon>
    </lineage>
</organism>
<dbReference type="EMBL" id="NWSH01005446">
    <property type="protein sequence ID" value="PCG64207.1"/>
    <property type="molecule type" value="Genomic_DNA"/>
</dbReference>
<dbReference type="STRING" id="7102.A0A2A4IW59"/>